<dbReference type="VEuPathDB" id="FungiDB:SeMB42_g07180"/>
<evidence type="ECO:0000256" key="10">
    <source>
        <dbReference type="ARBA" id="ARBA00023098"/>
    </source>
</evidence>
<name>A0A507CND3_9FUNG</name>
<evidence type="ECO:0000256" key="8">
    <source>
        <dbReference type="ARBA" id="ARBA00022840"/>
    </source>
</evidence>
<dbReference type="SUPFAM" id="SSF54211">
    <property type="entry name" value="Ribosomal protein S5 domain 2-like"/>
    <property type="match status" value="1"/>
</dbReference>
<evidence type="ECO:0000256" key="1">
    <source>
        <dbReference type="ARBA" id="ARBA00005017"/>
    </source>
</evidence>
<protein>
    <recommendedName>
        <fullName evidence="3 13">Phosphomevalonate kinase</fullName>
        <ecNumber evidence="3 13">2.7.4.2</ecNumber>
    </recommendedName>
</protein>
<sequence>MKSTDSTITVSAPGKVLVTGGYLVLDRQYSGLVIATSSRFYCTIKPLASPSSIPNESKLTGSTTTSHPCPRNMIIVNSPQFLDGHWEYQVQDNCLLKPTCVDQKSNNYLEITIQYALAACSMLSTYKTIIHNGLDVTIQGHNDFYSQREELKRKGLPLNYSSLKQLPPFSPTHTTLSEVHKTGLGSSAAMIASLTGALLVYFEAASLPSTTQSTSESNSSSNSLRLIHNLAQLSHCLAQGKVGSGFDVSAAVRGSHSYKRFSPSIIEPLMSLHSSASQRDYALLIRTINPFLGGEWDDECIPFELPKGFSMMLADIDAGSSTPKLVSQVLAWRNAKPDEANALWNELHTSNQKVEKGLHHLVQLQEDDGKAFESAIATCCRLAGSEWEKLAMKSESAESTVITALCNVYATFQSVRKCLRDMSQRAGVPIEPPEQTRLLDVCQSQPGVLMAGIPGAGGYDAIFVILVSDGARNGVETVWAATTVMNVGPLLATASDGCMKVES</sequence>
<evidence type="ECO:0000256" key="11">
    <source>
        <dbReference type="ARBA" id="ARBA00023221"/>
    </source>
</evidence>
<organism evidence="16 18">
    <name type="scientific">Synchytrium endobioticum</name>
    <dbReference type="NCBI Taxonomy" id="286115"/>
    <lineage>
        <taxon>Eukaryota</taxon>
        <taxon>Fungi</taxon>
        <taxon>Fungi incertae sedis</taxon>
        <taxon>Chytridiomycota</taxon>
        <taxon>Chytridiomycota incertae sedis</taxon>
        <taxon>Chytridiomycetes</taxon>
        <taxon>Synchytriales</taxon>
        <taxon>Synchytriaceae</taxon>
        <taxon>Synchytrium</taxon>
    </lineage>
</organism>
<comment type="catalytic activity">
    <reaction evidence="12">
        <text>(R)-5-phosphomevalonate + ATP = (R)-5-diphosphomevalonate + ADP</text>
        <dbReference type="Rhea" id="RHEA:16341"/>
        <dbReference type="ChEBI" id="CHEBI:30616"/>
        <dbReference type="ChEBI" id="CHEBI:57557"/>
        <dbReference type="ChEBI" id="CHEBI:58146"/>
        <dbReference type="ChEBI" id="CHEBI:456216"/>
        <dbReference type="EC" id="2.7.4.2"/>
    </reaction>
    <physiologicalReaction direction="left-to-right" evidence="12">
        <dbReference type="Rhea" id="RHEA:16342"/>
    </physiologicalReaction>
</comment>
<dbReference type="UniPathway" id="UPA00057">
    <property type="reaction ID" value="UER00099"/>
</dbReference>
<dbReference type="GO" id="GO:0005524">
    <property type="term" value="F:ATP binding"/>
    <property type="evidence" value="ECO:0007669"/>
    <property type="project" value="UniProtKB-UniRule"/>
</dbReference>
<gene>
    <name evidence="16" type="primary">ERG8</name>
    <name evidence="16" type="ORF">SeLEV6574_g06513</name>
    <name evidence="15" type="ORF">SeMB42_g07180</name>
</gene>
<dbReference type="PANTHER" id="PTHR31814:SF2">
    <property type="entry name" value="PHOSPHOMEVALONATE KINASE"/>
    <property type="match status" value="1"/>
</dbReference>
<comment type="pathway">
    <text evidence="1 13">Isoprenoid biosynthesis; isopentenyl diphosphate biosynthesis via mevalonate pathway; isopentenyl diphosphate from (R)-mevalonate: step 2/3.</text>
</comment>
<accession>A0A507CND3</accession>
<dbReference type="Proteomes" id="UP000320475">
    <property type="component" value="Unassembled WGS sequence"/>
</dbReference>
<dbReference type="GO" id="GO:0005777">
    <property type="term" value="C:peroxisome"/>
    <property type="evidence" value="ECO:0007669"/>
    <property type="project" value="TreeGrafter"/>
</dbReference>
<dbReference type="InterPro" id="IPR016005">
    <property type="entry name" value="Erg8"/>
</dbReference>
<keyword evidence="10 13" id="KW-0443">Lipid metabolism</keyword>
<dbReference type="OrthoDB" id="10262935at2759"/>
<reference evidence="17 18" key="1">
    <citation type="journal article" date="2019" name="Sci. Rep.">
        <title>Comparative genomics of chytrid fungi reveal insights into the obligate biotrophic and pathogenic lifestyle of Synchytrium endobioticum.</title>
        <authorList>
            <person name="van de Vossenberg B.T.L.H."/>
            <person name="Warris S."/>
            <person name="Nguyen H.D.T."/>
            <person name="van Gent-Pelzer M.P.E."/>
            <person name="Joly D.L."/>
            <person name="van de Geest H.C."/>
            <person name="Bonants P.J.M."/>
            <person name="Smith D.S."/>
            <person name="Levesque C.A."/>
            <person name="van der Lee T.A.J."/>
        </authorList>
    </citation>
    <scope>NUCLEOTIDE SEQUENCE [LARGE SCALE GENOMIC DNA]</scope>
    <source>
        <strain evidence="16 18">LEV6574</strain>
        <strain evidence="15 17">MB42</strain>
    </source>
</reference>
<dbReference type="Proteomes" id="UP000317494">
    <property type="component" value="Unassembled WGS sequence"/>
</dbReference>
<dbReference type="EMBL" id="QEAM01000375">
    <property type="protein sequence ID" value="TPX40634.1"/>
    <property type="molecule type" value="Genomic_DNA"/>
</dbReference>
<dbReference type="GO" id="GO:0010142">
    <property type="term" value="P:farnesyl diphosphate biosynthetic process, mevalonate pathway"/>
    <property type="evidence" value="ECO:0007669"/>
    <property type="project" value="TreeGrafter"/>
</dbReference>
<keyword evidence="6" id="KW-0547">Nucleotide-binding</keyword>
<evidence type="ECO:0000256" key="2">
    <source>
        <dbReference type="ARBA" id="ARBA00006495"/>
    </source>
</evidence>
<dbReference type="Gene3D" id="3.30.230.10">
    <property type="match status" value="1"/>
</dbReference>
<evidence type="ECO:0000256" key="7">
    <source>
        <dbReference type="ARBA" id="ARBA00022777"/>
    </source>
</evidence>
<dbReference type="PANTHER" id="PTHR31814">
    <property type="match status" value="1"/>
</dbReference>
<keyword evidence="5 13" id="KW-0808">Transferase</keyword>
<dbReference type="EC" id="2.7.4.2" evidence="3 13"/>
<dbReference type="Pfam" id="PF08544">
    <property type="entry name" value="GHMP_kinases_C"/>
    <property type="match status" value="1"/>
</dbReference>
<evidence type="ECO:0000313" key="16">
    <source>
        <dbReference type="EMBL" id="TPX40634.1"/>
    </source>
</evidence>
<evidence type="ECO:0000313" key="18">
    <source>
        <dbReference type="Proteomes" id="UP000320475"/>
    </source>
</evidence>
<evidence type="ECO:0000256" key="6">
    <source>
        <dbReference type="ARBA" id="ARBA00022741"/>
    </source>
</evidence>
<keyword evidence="7 13" id="KW-0418">Kinase</keyword>
<keyword evidence="8" id="KW-0067">ATP-binding</keyword>
<evidence type="ECO:0000256" key="5">
    <source>
        <dbReference type="ARBA" id="ARBA00022679"/>
    </source>
</evidence>
<dbReference type="Gene3D" id="3.30.70.890">
    <property type="entry name" value="GHMP kinase, C-terminal domain"/>
    <property type="match status" value="1"/>
</dbReference>
<dbReference type="InterPro" id="IPR020568">
    <property type="entry name" value="Ribosomal_Su5_D2-typ_SF"/>
</dbReference>
<keyword evidence="4 13" id="KW-0444">Lipid biosynthesis</keyword>
<dbReference type="InterPro" id="IPR035102">
    <property type="entry name" value="Phosphomevalonate_kinase"/>
</dbReference>
<dbReference type="STRING" id="286115.A0A507CND3"/>
<dbReference type="InterPro" id="IPR036554">
    <property type="entry name" value="GHMP_kinase_C_sf"/>
</dbReference>
<feature type="domain" description="GHMP kinase C-terminal" evidence="14">
    <location>
        <begin position="412"/>
        <end position="472"/>
    </location>
</feature>
<evidence type="ECO:0000256" key="4">
    <source>
        <dbReference type="ARBA" id="ARBA00022516"/>
    </source>
</evidence>
<dbReference type="AlphaFoldDB" id="A0A507CND3"/>
<proteinExistence type="inferred from homology"/>
<dbReference type="InterPro" id="IPR014721">
    <property type="entry name" value="Ribsml_uS5_D2-typ_fold_subgr"/>
</dbReference>
<evidence type="ECO:0000313" key="17">
    <source>
        <dbReference type="Proteomes" id="UP000317494"/>
    </source>
</evidence>
<dbReference type="PIRSF" id="PIRSF017288">
    <property type="entry name" value="PMK_GHMP_euk"/>
    <property type="match status" value="1"/>
</dbReference>
<comment type="similarity">
    <text evidence="2 13">Belongs to the GHMP kinase family. Mevalonate kinase subfamily.</text>
</comment>
<comment type="caution">
    <text evidence="16">The sequence shown here is derived from an EMBL/GenBank/DDBJ whole genome shotgun (WGS) entry which is preliminary data.</text>
</comment>
<evidence type="ECO:0000313" key="15">
    <source>
        <dbReference type="EMBL" id="TPX35407.1"/>
    </source>
</evidence>
<dbReference type="GO" id="GO:0019287">
    <property type="term" value="P:isopentenyl diphosphate biosynthetic process, mevalonate pathway"/>
    <property type="evidence" value="ECO:0007669"/>
    <property type="project" value="UniProtKB-UniRule"/>
</dbReference>
<dbReference type="InterPro" id="IPR013750">
    <property type="entry name" value="GHMP_kinase_C_dom"/>
</dbReference>
<evidence type="ECO:0000256" key="9">
    <source>
        <dbReference type="ARBA" id="ARBA00022955"/>
    </source>
</evidence>
<evidence type="ECO:0000259" key="14">
    <source>
        <dbReference type="Pfam" id="PF08544"/>
    </source>
</evidence>
<dbReference type="GO" id="GO:0006694">
    <property type="term" value="P:steroid biosynthetic process"/>
    <property type="evidence" value="ECO:0007669"/>
    <property type="project" value="UniProtKB-KW"/>
</dbReference>
<evidence type="ECO:0000256" key="3">
    <source>
        <dbReference type="ARBA" id="ARBA00012958"/>
    </source>
</evidence>
<dbReference type="EMBL" id="QEAN01000471">
    <property type="protein sequence ID" value="TPX35407.1"/>
    <property type="molecule type" value="Genomic_DNA"/>
</dbReference>
<evidence type="ECO:0000256" key="13">
    <source>
        <dbReference type="PIRNR" id="PIRNR017288"/>
    </source>
</evidence>
<dbReference type="GO" id="GO:0004631">
    <property type="term" value="F:phosphomevalonate kinase activity"/>
    <property type="evidence" value="ECO:0007669"/>
    <property type="project" value="UniProtKB-UniRule"/>
</dbReference>
<evidence type="ECO:0000256" key="12">
    <source>
        <dbReference type="ARBA" id="ARBA00029326"/>
    </source>
</evidence>
<keyword evidence="9 13" id="KW-0752">Steroid biosynthesis</keyword>
<keyword evidence="17" id="KW-1185">Reference proteome</keyword>
<keyword evidence="11 13" id="KW-0753">Steroid metabolism</keyword>